<dbReference type="RefSeq" id="WP_048308946.1">
    <property type="nucleotide sequence ID" value="NZ_CP119526.1"/>
</dbReference>
<evidence type="ECO:0000313" key="10">
    <source>
        <dbReference type="EMBL" id="KMM37869.1"/>
    </source>
</evidence>
<keyword evidence="11" id="KW-1185">Reference proteome</keyword>
<dbReference type="GO" id="GO:0005886">
    <property type="term" value="C:plasma membrane"/>
    <property type="evidence" value="ECO:0007669"/>
    <property type="project" value="UniProtKB-SubCell"/>
</dbReference>
<dbReference type="AlphaFoldDB" id="A0A0J6D0V2"/>
<evidence type="ECO:0000256" key="8">
    <source>
        <dbReference type="SAM" id="Phobius"/>
    </source>
</evidence>
<dbReference type="PATRIC" id="fig|157733.3.peg.2316"/>
<dbReference type="GO" id="GO:0140359">
    <property type="term" value="F:ABC-type transporter activity"/>
    <property type="evidence" value="ECO:0007669"/>
    <property type="project" value="InterPro"/>
</dbReference>
<dbReference type="PROSITE" id="PS51012">
    <property type="entry name" value="ABC_TM2"/>
    <property type="match status" value="1"/>
</dbReference>
<dbReference type="OrthoDB" id="9776218at2"/>
<feature type="transmembrane region" description="Helical" evidence="8">
    <location>
        <begin position="311"/>
        <end position="333"/>
    </location>
</feature>
<evidence type="ECO:0000313" key="11">
    <source>
        <dbReference type="Proteomes" id="UP000035996"/>
    </source>
</evidence>
<dbReference type="PANTHER" id="PTHR30294">
    <property type="entry name" value="MEMBRANE COMPONENT OF ABC TRANSPORTER YHHJ-RELATED"/>
    <property type="match status" value="1"/>
</dbReference>
<keyword evidence="4" id="KW-1003">Cell membrane</keyword>
<feature type="transmembrane region" description="Helical" evidence="8">
    <location>
        <begin position="189"/>
        <end position="213"/>
    </location>
</feature>
<keyword evidence="5 8" id="KW-0812">Transmembrane</keyword>
<evidence type="ECO:0000256" key="5">
    <source>
        <dbReference type="ARBA" id="ARBA00022692"/>
    </source>
</evidence>
<evidence type="ECO:0000256" key="7">
    <source>
        <dbReference type="ARBA" id="ARBA00023136"/>
    </source>
</evidence>
<comment type="caution">
    <text evidence="10">The sequence shown here is derived from an EMBL/GenBank/DDBJ whole genome shotgun (WGS) entry which is preliminary data.</text>
</comment>
<feature type="domain" description="ABC transmembrane type-2" evidence="9">
    <location>
        <begin position="97"/>
        <end position="336"/>
    </location>
</feature>
<dbReference type="Proteomes" id="UP000035996">
    <property type="component" value="Unassembled WGS sequence"/>
</dbReference>
<feature type="transmembrane region" description="Helical" evidence="8">
    <location>
        <begin position="146"/>
        <end position="168"/>
    </location>
</feature>
<comment type="subcellular location">
    <subcellularLocation>
        <location evidence="1">Cell membrane</location>
        <topology evidence="1">Multi-pass membrane protein</topology>
    </subcellularLocation>
</comment>
<evidence type="ECO:0000256" key="2">
    <source>
        <dbReference type="ARBA" id="ARBA00007783"/>
    </source>
</evidence>
<protein>
    <submittedName>
        <fullName evidence="10">ABC transporter permease</fullName>
    </submittedName>
</protein>
<comment type="similarity">
    <text evidence="2">Belongs to the ABC-2 integral membrane protein family.</text>
</comment>
<keyword evidence="6 8" id="KW-1133">Transmembrane helix</keyword>
<evidence type="ECO:0000256" key="6">
    <source>
        <dbReference type="ARBA" id="ARBA00022989"/>
    </source>
</evidence>
<sequence>MRILALVIRILRQFIHDKRTMALMIIAPILVLTMLSLVFNGEELKLKIGAVNVPNAMIERIEGNNVTVTKLEATEDVKREIKENDYDAILNFGRSENEIHLEGSDPTINKAIVERIRSSMGSEQTEANMAIQYVYGSSEMTTFDHFGPVLVGFFIFFFVFLIAGVSFLRERTQGTLLRLLASPIKRWELVLGYVIGFGLFTMIQSAIIALYSIYVIDLKMEGSFFYVLIITLMLALSALTLGILLSSFAKNELQMIQFIPLVVVPQLFFSGLFNLDTISDYLSWIGPLTPLYYGAEALRDVMIKGQGISDIWVDVVVLIGFSLLFIILNIIALKKHRRI</sequence>
<dbReference type="Pfam" id="PF12698">
    <property type="entry name" value="ABC2_membrane_3"/>
    <property type="match status" value="1"/>
</dbReference>
<accession>A0A0J6D0V2</accession>
<evidence type="ECO:0000256" key="1">
    <source>
        <dbReference type="ARBA" id="ARBA00004651"/>
    </source>
</evidence>
<reference evidence="10" key="1">
    <citation type="submission" date="2015-06" db="EMBL/GenBank/DDBJ databases">
        <authorList>
            <person name="Liu B."/>
            <person name="Wang J."/>
            <person name="Zhu Y."/>
            <person name="Liu G."/>
            <person name="Chen Q."/>
            <person name="Zheng C."/>
            <person name="Che J."/>
            <person name="Ge C."/>
            <person name="Shi H."/>
            <person name="Pan Z."/>
            <person name="Liu X."/>
        </authorList>
    </citation>
    <scope>NUCLEOTIDE SEQUENCE [LARGE SCALE GENOMIC DNA]</scope>
    <source>
        <strain evidence="10">DSM 16346</strain>
    </source>
</reference>
<keyword evidence="3" id="KW-0813">Transport</keyword>
<feature type="transmembrane region" description="Helical" evidence="8">
    <location>
        <begin position="258"/>
        <end position="275"/>
    </location>
</feature>
<dbReference type="EMBL" id="LELK01000001">
    <property type="protein sequence ID" value="KMM37869.1"/>
    <property type="molecule type" value="Genomic_DNA"/>
</dbReference>
<evidence type="ECO:0000259" key="9">
    <source>
        <dbReference type="PROSITE" id="PS51012"/>
    </source>
</evidence>
<dbReference type="InterPro" id="IPR013525">
    <property type="entry name" value="ABC2_TM"/>
</dbReference>
<organism evidence="10 11">
    <name type="scientific">Guptibacillus hwajinpoensis</name>
    <dbReference type="NCBI Taxonomy" id="208199"/>
    <lineage>
        <taxon>Bacteria</taxon>
        <taxon>Bacillati</taxon>
        <taxon>Bacillota</taxon>
        <taxon>Bacilli</taxon>
        <taxon>Bacillales</taxon>
        <taxon>Guptibacillaceae</taxon>
        <taxon>Guptibacillus</taxon>
    </lineage>
</organism>
<proteinExistence type="inferred from homology"/>
<name>A0A0J6D0V2_9BACL</name>
<evidence type="ECO:0000256" key="3">
    <source>
        <dbReference type="ARBA" id="ARBA00022448"/>
    </source>
</evidence>
<dbReference type="InterPro" id="IPR051449">
    <property type="entry name" value="ABC-2_transporter_component"/>
</dbReference>
<dbReference type="STRING" id="157733.AB986_00580"/>
<keyword evidence="7 8" id="KW-0472">Membrane</keyword>
<dbReference type="PANTHER" id="PTHR30294:SF38">
    <property type="entry name" value="TRANSPORT PERMEASE PROTEIN"/>
    <property type="match status" value="1"/>
</dbReference>
<gene>
    <name evidence="10" type="ORF">AB986_00580</name>
</gene>
<evidence type="ECO:0000256" key="4">
    <source>
        <dbReference type="ARBA" id="ARBA00022475"/>
    </source>
</evidence>
<dbReference type="InterPro" id="IPR047817">
    <property type="entry name" value="ABC2_TM_bact-type"/>
</dbReference>
<feature type="transmembrane region" description="Helical" evidence="8">
    <location>
        <begin position="21"/>
        <end position="39"/>
    </location>
</feature>
<feature type="transmembrane region" description="Helical" evidence="8">
    <location>
        <begin position="225"/>
        <end position="246"/>
    </location>
</feature>